<evidence type="ECO:0000256" key="7">
    <source>
        <dbReference type="ARBA" id="ARBA00060245"/>
    </source>
</evidence>
<feature type="compositionally biased region" description="Low complexity" evidence="11">
    <location>
        <begin position="618"/>
        <end position="629"/>
    </location>
</feature>
<dbReference type="EMBL" id="JBJQND010000018">
    <property type="protein sequence ID" value="KAL3836348.1"/>
    <property type="molecule type" value="Genomic_DNA"/>
</dbReference>
<name>A0ABD3TIQ4_SINWO</name>
<feature type="compositionally biased region" description="Polar residues" evidence="11">
    <location>
        <begin position="595"/>
        <end position="605"/>
    </location>
</feature>
<evidence type="ECO:0000256" key="1">
    <source>
        <dbReference type="ARBA" id="ARBA00004123"/>
    </source>
</evidence>
<evidence type="ECO:0000256" key="9">
    <source>
        <dbReference type="ARBA" id="ARBA00068329"/>
    </source>
</evidence>
<feature type="compositionally biased region" description="Low complexity" evidence="11">
    <location>
        <begin position="650"/>
        <end position="663"/>
    </location>
</feature>
<proteinExistence type="predicted"/>
<dbReference type="Gene3D" id="2.60.40.1970">
    <property type="entry name" value="YEATS domain"/>
    <property type="match status" value="1"/>
</dbReference>
<feature type="compositionally biased region" description="Polar residues" evidence="11">
    <location>
        <begin position="635"/>
        <end position="649"/>
    </location>
</feature>
<evidence type="ECO:0000313" key="14">
    <source>
        <dbReference type="Proteomes" id="UP001634394"/>
    </source>
</evidence>
<dbReference type="Proteomes" id="UP001634394">
    <property type="component" value="Unassembled WGS sequence"/>
</dbReference>
<evidence type="ECO:0000256" key="6">
    <source>
        <dbReference type="ARBA" id="ARBA00023242"/>
    </source>
</evidence>
<keyword evidence="2" id="KW-1017">Isopeptide bond</keyword>
<protein>
    <recommendedName>
        <fullName evidence="9">YEATS domain-containing protein 2</fullName>
    </recommendedName>
</protein>
<feature type="region of interest" description="Disordered" evidence="11">
    <location>
        <begin position="570"/>
        <end position="663"/>
    </location>
</feature>
<accession>A0ABD3TIQ4</accession>
<dbReference type="Pfam" id="PF03366">
    <property type="entry name" value="YEATS"/>
    <property type="match status" value="1"/>
</dbReference>
<organism evidence="13 14">
    <name type="scientific">Sinanodonta woodiana</name>
    <name type="common">Chinese pond mussel</name>
    <name type="synonym">Anodonta woodiana</name>
    <dbReference type="NCBI Taxonomy" id="1069815"/>
    <lineage>
        <taxon>Eukaryota</taxon>
        <taxon>Metazoa</taxon>
        <taxon>Spiralia</taxon>
        <taxon>Lophotrochozoa</taxon>
        <taxon>Mollusca</taxon>
        <taxon>Bivalvia</taxon>
        <taxon>Autobranchia</taxon>
        <taxon>Heteroconchia</taxon>
        <taxon>Palaeoheterodonta</taxon>
        <taxon>Unionida</taxon>
        <taxon>Unionoidea</taxon>
        <taxon>Unionidae</taxon>
        <taxon>Unioninae</taxon>
        <taxon>Sinanodonta</taxon>
    </lineage>
</organism>
<dbReference type="InterPro" id="IPR055129">
    <property type="entry name" value="YEATS_dom"/>
</dbReference>
<evidence type="ECO:0000256" key="4">
    <source>
        <dbReference type="ARBA" id="ARBA00022843"/>
    </source>
</evidence>
<dbReference type="InterPro" id="IPR038704">
    <property type="entry name" value="YEAST_sf"/>
</dbReference>
<feature type="compositionally biased region" description="Low complexity" evidence="11">
    <location>
        <begin position="570"/>
        <end position="585"/>
    </location>
</feature>
<dbReference type="InterPro" id="IPR055127">
    <property type="entry name" value="YEATS2_3HBD"/>
</dbReference>
<evidence type="ECO:0000256" key="10">
    <source>
        <dbReference type="PROSITE-ProRule" id="PRU00376"/>
    </source>
</evidence>
<dbReference type="GO" id="GO:0051726">
    <property type="term" value="P:regulation of cell cycle"/>
    <property type="evidence" value="ECO:0007669"/>
    <property type="project" value="UniProtKB-ARBA"/>
</dbReference>
<dbReference type="InterPro" id="IPR005033">
    <property type="entry name" value="YEATS"/>
</dbReference>
<evidence type="ECO:0000256" key="3">
    <source>
        <dbReference type="ARBA" id="ARBA00022553"/>
    </source>
</evidence>
<comment type="subunit">
    <text evidence="8">Component of the ADA2A-containing complex (ATAC), composed of KAT14, KAT2A, TADA2L, TADA3L, ZZ3, MBIP, WDR5, YEATS2, SGF29 and DR1.</text>
</comment>
<dbReference type="PROSITE" id="PS51037">
    <property type="entry name" value="YEATS"/>
    <property type="match status" value="1"/>
</dbReference>
<keyword evidence="3" id="KW-0597">Phosphoprotein</keyword>
<keyword evidence="5" id="KW-0175">Coiled coil</keyword>
<keyword evidence="14" id="KW-1185">Reference proteome</keyword>
<evidence type="ECO:0000256" key="8">
    <source>
        <dbReference type="ARBA" id="ARBA00065122"/>
    </source>
</evidence>
<comment type="caution">
    <text evidence="13">The sequence shown here is derived from an EMBL/GenBank/DDBJ whole genome shotgun (WGS) entry which is preliminary data.</text>
</comment>
<evidence type="ECO:0000256" key="2">
    <source>
        <dbReference type="ARBA" id="ARBA00022499"/>
    </source>
</evidence>
<feature type="domain" description="YEATS" evidence="12">
    <location>
        <begin position="181"/>
        <end position="326"/>
    </location>
</feature>
<dbReference type="CDD" id="cd16907">
    <property type="entry name" value="YEATS_YEATS2_like"/>
    <property type="match status" value="1"/>
</dbReference>
<dbReference type="GO" id="GO:0005634">
    <property type="term" value="C:nucleus"/>
    <property type="evidence" value="ECO:0007669"/>
    <property type="project" value="UniProtKB-SubCell"/>
</dbReference>
<reference evidence="13 14" key="1">
    <citation type="submission" date="2024-11" db="EMBL/GenBank/DDBJ databases">
        <title>Chromosome-level genome assembly of the freshwater bivalve Anodonta woodiana.</title>
        <authorList>
            <person name="Chen X."/>
        </authorList>
    </citation>
    <scope>NUCLEOTIDE SEQUENCE [LARGE SCALE GENOMIC DNA]</scope>
    <source>
        <strain evidence="13">MN2024</strain>
        <tissue evidence="13">Gills</tissue>
    </source>
</reference>
<keyword evidence="6 10" id="KW-0539">Nucleus</keyword>
<dbReference type="PANTHER" id="PTHR23195">
    <property type="entry name" value="YEATS DOMAIN"/>
    <property type="match status" value="1"/>
</dbReference>
<evidence type="ECO:0000256" key="11">
    <source>
        <dbReference type="SAM" id="MobiDB-lite"/>
    </source>
</evidence>
<feature type="region of interest" description="Disordered" evidence="11">
    <location>
        <begin position="435"/>
        <end position="461"/>
    </location>
</feature>
<evidence type="ECO:0000313" key="13">
    <source>
        <dbReference type="EMBL" id="KAL3836348.1"/>
    </source>
</evidence>
<sequence>MSRKRLHVDIDPDYEDVTDQQTKRQRVLEEDAKEATIKKITSILWRQFAMEIENKEEEILSINQRLDRARCIMDRLRACVVAKFYSNASQVKVSQGNSSAFSAPSIHPTVKEFIGKAPRYTADTHAGMKQENSTSQKLPDCDTDTILHIPNDTSQHENSLQKKSSSMVKVAELNDNLTEKRSGRFKVKKRIVVGNISRYIPVDKRDENDQATHKWMVYVRGSKEEPRIDHYVKKVWFFLHPSYRPNDLVEVSQSPFHLTRRGWGEFPVRVQLHFHDGRNKRVDIIHHLKLDRTYTGLQSLGAETVVDIELEKEIVPENCKRISRGQGKSSSKVKGHFTVDAEGFEVIQPCHIKSELNMEMSCGEMHSSLKPNEGRPHTDSSIINGGNVIRIKSEPVDPEYHDSFISSNHVAESNVNISSLHQILTHNIHCQGVTNSPGLTSRTKGGNSNQELTKGVDSSDILTDNDGDVNVLSDNQHQSPGTALACGSVSGTSDLGGSVSSLTGSGSNLSFSGSGSTNSSRCSTPTFLPSGSIKIESPRDTLARSATPTTNLQVVLQGMGSLGASAMDSTPTLVVPKTPVKPLTVSQAKSPRMSRPTTPQSSPKSGQIGCPSPNTVILSGVGSLSGSPLAKSRSDTQLSNQNVRSPQQKLSSSQSTVSLVTGSPSASPTIVLQGIGSLSVGQSGGMSLKSGSTNSTVAAASQAVGGSMIITNQSNVGGTMLISSGTSSGLTSTLKFTSGITSVVTPSAPISTTAHVMNTVVTSAASGVTSGQPNLVFVKCVDSQGKTYLIPQQIYTSLPQNTVYNQKSIPQKQVVPSVVTVASPNGPKKTPHSAPKIVIPVSTSVLPNSNTKQVTQKLQGNIVQSRAVSTQPVSGQTLTGPIILVQTEVSLSNSNTSPTVSQASKQMALTKLQNCSTQPAKLPLTVISPTQNMLNITSNKQMTNQKALVCPQGSVGQLKVTSQGLFTVKNTTNINSAGMTQNNTNPIQSVGDKNNLNLLTKVVPANSVLQTSPQSFRPISSKPPVTSVATKPILASNKQVLVVPQGKHISLLPGKTQCVGQSLLSSKKVVSSTPQNSLLKSQASGGNSAISVLPKLVLSTQGTRDGVNSQNMLVVQPKESQSHLLIVPTTSVAVVSTATTVQSLVSRTTGGQFSSGVSSTFSACSNSGDNSKTMFILLQDECGDKVSQVMVESPKNSGTLKNAFSRSGSVSTTSSIVQVMGPAVGSKSPVILVNDNKSIMKTKMAKTYFEKEKRIIPHLKSKFKAREPETPQIIPAIRVNDFPDVLSLVRAAVKRHPVVSDTAGPPLHPYCAKFQEEWLNWNVGKRRASEWQRASSVRKFIKSYIGETDVFKGQRLWTTKQILVWCRVHAYSPHYLERPLHPTGIEVHHDNSIDDDHHNKFLSVSDSRAVMQEVAQIVDICSSATSNLSDGEVDIVSLELPSVKVKVKKEAPDDERYLLLDSLTVSNEAQFVQETAQQIGVKFRPIELGEGIRGNLSEEVLYKSMLSFLDSIIREAFALKVNMGRYPDGIGVADVYEALNNLPSADFITNKSMGVPDDPIGSAAVHPR</sequence>
<evidence type="ECO:0000256" key="5">
    <source>
        <dbReference type="ARBA" id="ARBA00023054"/>
    </source>
</evidence>
<dbReference type="GO" id="GO:0000123">
    <property type="term" value="C:histone acetyltransferase complex"/>
    <property type="evidence" value="ECO:0007669"/>
    <property type="project" value="UniProtKB-ARBA"/>
</dbReference>
<evidence type="ECO:0000259" key="12">
    <source>
        <dbReference type="PROSITE" id="PS51037"/>
    </source>
</evidence>
<keyword evidence="4" id="KW-0832">Ubl conjugation</keyword>
<comment type="subcellular location">
    <subcellularLocation>
        <location evidence="1 10">Nucleus</location>
    </subcellularLocation>
</comment>
<dbReference type="FunFam" id="2.60.40.1970:FF:000001">
    <property type="entry name" value="YEATS domain containing 2"/>
    <property type="match status" value="1"/>
</dbReference>
<feature type="compositionally biased region" description="Polar residues" evidence="11">
    <location>
        <begin position="435"/>
        <end position="452"/>
    </location>
</feature>
<dbReference type="Pfam" id="PF22951">
    <property type="entry name" value="3HBD"/>
    <property type="match status" value="1"/>
</dbReference>
<comment type="function">
    <text evidence="7">Chromatin reader component of the ATAC complex, a complex with histone acetyltransferase activity on histones H3 and H4. YEATS2 specifically recognizes and binds histone H3 crotonylated at 'Lys-27' (H3K27cr). Crotonylation marks active promoters and enhancers and confers resistance to transcriptional repressors.</text>
</comment>
<gene>
    <name evidence="13" type="ORF">ACJMK2_021781</name>
</gene>